<evidence type="ECO:0000256" key="1">
    <source>
        <dbReference type="ARBA" id="ARBA00022679"/>
    </source>
</evidence>
<gene>
    <name evidence="4" type="ORF">FCK90_04780</name>
</gene>
<dbReference type="EMBL" id="SZWF01000004">
    <property type="protein sequence ID" value="KAA9394851.1"/>
    <property type="molecule type" value="Genomic_DNA"/>
</dbReference>
<dbReference type="Pfam" id="PF00294">
    <property type="entry name" value="PfkB"/>
    <property type="match status" value="1"/>
</dbReference>
<dbReference type="Gene3D" id="3.40.1190.20">
    <property type="match status" value="1"/>
</dbReference>
<evidence type="ECO:0000259" key="3">
    <source>
        <dbReference type="Pfam" id="PF00294"/>
    </source>
</evidence>
<dbReference type="AlphaFoldDB" id="A0A5J5L1L5"/>
<evidence type="ECO:0000256" key="2">
    <source>
        <dbReference type="ARBA" id="ARBA00022777"/>
    </source>
</evidence>
<reference evidence="4 5" key="1">
    <citation type="submission" date="2019-05" db="EMBL/GenBank/DDBJ databases">
        <title>Kocuria coralli sp. nov., a novel actinobacterium isolated from coral reef seawater.</title>
        <authorList>
            <person name="Li J."/>
        </authorList>
    </citation>
    <scope>NUCLEOTIDE SEQUENCE [LARGE SCALE GENOMIC DNA]</scope>
    <source>
        <strain evidence="4 5">SCSIO 13007</strain>
    </source>
</reference>
<dbReference type="SUPFAM" id="SSF53613">
    <property type="entry name" value="Ribokinase-like"/>
    <property type="match status" value="1"/>
</dbReference>
<dbReference type="GO" id="GO:0016301">
    <property type="term" value="F:kinase activity"/>
    <property type="evidence" value="ECO:0007669"/>
    <property type="project" value="UniProtKB-KW"/>
</dbReference>
<evidence type="ECO:0000313" key="4">
    <source>
        <dbReference type="EMBL" id="KAA9394851.1"/>
    </source>
</evidence>
<keyword evidence="5" id="KW-1185">Reference proteome</keyword>
<dbReference type="InterPro" id="IPR011611">
    <property type="entry name" value="PfkB_dom"/>
</dbReference>
<dbReference type="OrthoDB" id="9795789at2"/>
<dbReference type="PANTHER" id="PTHR10584:SF166">
    <property type="entry name" value="RIBOKINASE"/>
    <property type="match status" value="1"/>
</dbReference>
<sequence>MTATTAKGRVLHAGQAIVDVVMQIPALPPLGGDVLATGSRITAGGGFNAMAAARRDGAEVFYLGAVGSGPFARIVTDALAAEGVRVPSAPLAEPDTGFSVAMVDEHAERTFVTSVGAEGLAGARHLRSTPTRATDVICVSGYSLLHECNRAALEEWVPTVHPQATIVFDPSPLIADIPDAAWQVMKEHASIWTLNAREAGLAARRLGVRPPADPAGLLSLLAGHLRGTVLLRNGAEGTYISGDEPVFVPGYPVAVVDTNGAGDAHTGVLAAALAAGTPLTEAVRRANAAAALAVTRSGPATAPATAEIDAALTG</sequence>
<dbReference type="PANTHER" id="PTHR10584">
    <property type="entry name" value="SUGAR KINASE"/>
    <property type="match status" value="1"/>
</dbReference>
<dbReference type="Proteomes" id="UP000325957">
    <property type="component" value="Unassembled WGS sequence"/>
</dbReference>
<comment type="caution">
    <text evidence="4">The sequence shown here is derived from an EMBL/GenBank/DDBJ whole genome shotgun (WGS) entry which is preliminary data.</text>
</comment>
<proteinExistence type="predicted"/>
<evidence type="ECO:0000313" key="5">
    <source>
        <dbReference type="Proteomes" id="UP000325957"/>
    </source>
</evidence>
<organism evidence="4 5">
    <name type="scientific">Kocuria coralli</name>
    <dbReference type="NCBI Taxonomy" id="1461025"/>
    <lineage>
        <taxon>Bacteria</taxon>
        <taxon>Bacillati</taxon>
        <taxon>Actinomycetota</taxon>
        <taxon>Actinomycetes</taxon>
        <taxon>Micrococcales</taxon>
        <taxon>Micrococcaceae</taxon>
        <taxon>Kocuria</taxon>
    </lineage>
</organism>
<dbReference type="InterPro" id="IPR029056">
    <property type="entry name" value="Ribokinase-like"/>
</dbReference>
<dbReference type="RefSeq" id="WP_158033162.1">
    <property type="nucleotide sequence ID" value="NZ_ML708613.1"/>
</dbReference>
<accession>A0A5J5L1L5</accession>
<name>A0A5J5L1L5_9MICC</name>
<keyword evidence="2 4" id="KW-0418">Kinase</keyword>
<protein>
    <submittedName>
        <fullName evidence="4">Sugar kinase</fullName>
    </submittedName>
</protein>
<keyword evidence="1" id="KW-0808">Transferase</keyword>
<feature type="domain" description="Carbohydrate kinase PfkB" evidence="3">
    <location>
        <begin position="37"/>
        <end position="301"/>
    </location>
</feature>